<dbReference type="Proteomes" id="UP000321901">
    <property type="component" value="Unassembled WGS sequence"/>
</dbReference>
<dbReference type="RefSeq" id="WP_246110832.1">
    <property type="nucleotide sequence ID" value="NZ_BJYL01000003.1"/>
</dbReference>
<organism evidence="2 3">
    <name type="scientific">Sporosarcina luteola</name>
    <dbReference type="NCBI Taxonomy" id="582850"/>
    <lineage>
        <taxon>Bacteria</taxon>
        <taxon>Bacillati</taxon>
        <taxon>Bacillota</taxon>
        <taxon>Bacilli</taxon>
        <taxon>Bacillales</taxon>
        <taxon>Caryophanaceae</taxon>
        <taxon>Sporosarcina</taxon>
    </lineage>
</organism>
<evidence type="ECO:0000313" key="3">
    <source>
        <dbReference type="Proteomes" id="UP000321901"/>
    </source>
</evidence>
<dbReference type="InterPro" id="IPR052917">
    <property type="entry name" value="Stress-Dev_Protein"/>
</dbReference>
<evidence type="ECO:0000313" key="2">
    <source>
        <dbReference type="EMBL" id="GEN81896.1"/>
    </source>
</evidence>
<comment type="caution">
    <text evidence="2">The sequence shown here is derived from an EMBL/GenBank/DDBJ whole genome shotgun (WGS) entry which is preliminary data.</text>
</comment>
<evidence type="ECO:0000259" key="1">
    <source>
        <dbReference type="Pfam" id="PF16242"/>
    </source>
</evidence>
<dbReference type="EMBL" id="BJYL01000003">
    <property type="protein sequence ID" value="GEN81896.1"/>
    <property type="molecule type" value="Genomic_DNA"/>
</dbReference>
<dbReference type="SUPFAM" id="SSF50475">
    <property type="entry name" value="FMN-binding split barrel"/>
    <property type="match status" value="1"/>
</dbReference>
<proteinExistence type="predicted"/>
<accession>A0A511Z397</accession>
<gene>
    <name evidence="2" type="ORF">SLU01_02080</name>
</gene>
<feature type="domain" description="General stress protein FMN-binding split barrel" evidence="1">
    <location>
        <begin position="1"/>
        <end position="72"/>
    </location>
</feature>
<dbReference type="Gene3D" id="2.30.110.10">
    <property type="entry name" value="Electron Transport, Fmn-binding Protein, Chain A"/>
    <property type="match status" value="1"/>
</dbReference>
<dbReference type="PANTHER" id="PTHR34818:SF1">
    <property type="entry name" value="PROTEIN BLI-3"/>
    <property type="match status" value="1"/>
</dbReference>
<reference evidence="2 3" key="1">
    <citation type="submission" date="2019-07" db="EMBL/GenBank/DDBJ databases">
        <title>Whole genome shotgun sequence of Sporosarcina luteola NBRC 105378.</title>
        <authorList>
            <person name="Hosoyama A."/>
            <person name="Uohara A."/>
            <person name="Ohji S."/>
            <person name="Ichikawa N."/>
        </authorList>
    </citation>
    <scope>NUCLEOTIDE SEQUENCE [LARGE SCALE GENOMIC DNA]</scope>
    <source>
        <strain evidence="2 3">NBRC 105378</strain>
    </source>
</reference>
<dbReference type="InterPro" id="IPR038725">
    <property type="entry name" value="YdaG_split_barrel_FMN-bd"/>
</dbReference>
<dbReference type="AlphaFoldDB" id="A0A511Z397"/>
<keyword evidence="3" id="KW-1185">Reference proteome</keyword>
<sequence length="79" mass="9087">MLKTESDEGLVSRPLKTQEVNFDFDLCFLTKKETDKHRKILHGKEVNVDYARKSYVFVSGQAKIVEDQTRKRKSGGNPT</sequence>
<protein>
    <recommendedName>
        <fullName evidence="1">General stress protein FMN-binding split barrel domain-containing protein</fullName>
    </recommendedName>
</protein>
<name>A0A511Z397_9BACL</name>
<dbReference type="InterPro" id="IPR012349">
    <property type="entry name" value="Split_barrel_FMN-bd"/>
</dbReference>
<dbReference type="PANTHER" id="PTHR34818">
    <property type="entry name" value="PROTEIN BLI-3"/>
    <property type="match status" value="1"/>
</dbReference>
<dbReference type="Pfam" id="PF16242">
    <property type="entry name" value="Pyrid_ox_like"/>
    <property type="match status" value="1"/>
</dbReference>